<name>A0AAP0NQC4_9MAGN</name>
<reference evidence="1 2" key="1">
    <citation type="submission" date="2024-01" db="EMBL/GenBank/DDBJ databases">
        <title>Genome assemblies of Stephania.</title>
        <authorList>
            <person name="Yang L."/>
        </authorList>
    </citation>
    <scope>NUCLEOTIDE SEQUENCE [LARGE SCALE GENOMIC DNA]</scope>
    <source>
        <strain evidence="1">QJT</strain>
        <tissue evidence="1">Leaf</tissue>
    </source>
</reference>
<accession>A0AAP0NQC4</accession>
<proteinExistence type="predicted"/>
<protein>
    <submittedName>
        <fullName evidence="1">Uncharacterized protein</fullName>
    </submittedName>
</protein>
<comment type="caution">
    <text evidence="1">The sequence shown here is derived from an EMBL/GenBank/DDBJ whole genome shotgun (WGS) entry which is preliminary data.</text>
</comment>
<dbReference type="Proteomes" id="UP001417504">
    <property type="component" value="Unassembled WGS sequence"/>
</dbReference>
<gene>
    <name evidence="1" type="ORF">Sjap_014874</name>
</gene>
<evidence type="ECO:0000313" key="2">
    <source>
        <dbReference type="Proteomes" id="UP001417504"/>
    </source>
</evidence>
<organism evidence="1 2">
    <name type="scientific">Stephania japonica</name>
    <dbReference type="NCBI Taxonomy" id="461633"/>
    <lineage>
        <taxon>Eukaryota</taxon>
        <taxon>Viridiplantae</taxon>
        <taxon>Streptophyta</taxon>
        <taxon>Embryophyta</taxon>
        <taxon>Tracheophyta</taxon>
        <taxon>Spermatophyta</taxon>
        <taxon>Magnoliopsida</taxon>
        <taxon>Ranunculales</taxon>
        <taxon>Menispermaceae</taxon>
        <taxon>Menispermoideae</taxon>
        <taxon>Cissampelideae</taxon>
        <taxon>Stephania</taxon>
    </lineage>
</organism>
<sequence>MLETLLSSSIISLVVAAALSDKFIIPIIRTLITTTAIVGAELPVCDNCIVQIEAF</sequence>
<dbReference type="AlphaFoldDB" id="A0AAP0NQC4"/>
<evidence type="ECO:0000313" key="1">
    <source>
        <dbReference type="EMBL" id="KAK9115927.1"/>
    </source>
</evidence>
<keyword evidence="2" id="KW-1185">Reference proteome</keyword>
<dbReference type="EMBL" id="JBBNAE010000006">
    <property type="protein sequence ID" value="KAK9115927.1"/>
    <property type="molecule type" value="Genomic_DNA"/>
</dbReference>